<dbReference type="EMBL" id="MNZT01000006">
    <property type="protein sequence ID" value="OIP99897.1"/>
    <property type="molecule type" value="Genomic_DNA"/>
</dbReference>
<name>A0A1J5IRX1_9BACT</name>
<dbReference type="CDD" id="cd02440">
    <property type="entry name" value="AdoMet_MTases"/>
    <property type="match status" value="1"/>
</dbReference>
<dbReference type="GO" id="GO:0003677">
    <property type="term" value="F:DNA binding"/>
    <property type="evidence" value="ECO:0007669"/>
    <property type="project" value="InterPro"/>
</dbReference>
<sequence length="425" mass="47590">MNTALFIFGTHPVLSLSEIAHTLPADADRIVDVTREGLVYKLKNESEGLHDHPVPDLSRLGGIIKIAEVFDRMPLYEDPRLDLTVHIAEYLQTTATPGEELTFAISVYGDDAVNASNLCRFIKKELKERNLSQIRYVLPQEDSKSLSSAQVLHYGLTSQTTNTFEILIVKGTKQYFLARTTAVQDIESYVLRDEGRPSRRRDEGMMPIKLTQMLINIALPQRDFEKAPLVLDPFCGSGTILQEALRLGYDVVGTDINGNSIRSCQINLEWYTRKFMKNSPRSFQLFPLDARKLTSAFAPGSFDAIISEGYLGTLYSQAPTEAQLAKEIPALRDIYQKSLAAVYPILKPAGRIAIASPYYLRTRISIIRPLLDGLEKIGYNQPSLLPGIISPAWAKVTEDGTCIYHRPDQIVGREIVLLEKSTQRS</sequence>
<protein>
    <recommendedName>
        <fullName evidence="1">Methyltransferase domain-containing protein</fullName>
    </recommendedName>
</protein>
<comment type="caution">
    <text evidence="2">The sequence shown here is derived from an EMBL/GenBank/DDBJ whole genome shotgun (WGS) entry which is preliminary data.</text>
</comment>
<dbReference type="InterPro" id="IPR029063">
    <property type="entry name" value="SAM-dependent_MTases_sf"/>
</dbReference>
<dbReference type="AlphaFoldDB" id="A0A1J5IRX1"/>
<proteinExistence type="predicted"/>
<dbReference type="Proteomes" id="UP000183245">
    <property type="component" value="Unassembled WGS sequence"/>
</dbReference>
<evidence type="ECO:0000259" key="1">
    <source>
        <dbReference type="Pfam" id="PF13847"/>
    </source>
</evidence>
<dbReference type="SUPFAM" id="SSF53335">
    <property type="entry name" value="S-adenosyl-L-methionine-dependent methyltransferases"/>
    <property type="match status" value="1"/>
</dbReference>
<evidence type="ECO:0000313" key="3">
    <source>
        <dbReference type="Proteomes" id="UP000183245"/>
    </source>
</evidence>
<feature type="domain" description="Methyltransferase" evidence="1">
    <location>
        <begin position="230"/>
        <end position="358"/>
    </location>
</feature>
<dbReference type="STRING" id="1817892.AUK40_00350"/>
<reference evidence="2 3" key="1">
    <citation type="journal article" date="2016" name="Environ. Microbiol.">
        <title>Genomic resolution of a cold subsurface aquifer community provides metabolic insights for novel microbes adapted to high CO concentrations.</title>
        <authorList>
            <person name="Probst A.J."/>
            <person name="Castelle C.J."/>
            <person name="Singh A."/>
            <person name="Brown C.T."/>
            <person name="Anantharaman K."/>
            <person name="Sharon I."/>
            <person name="Hug L.A."/>
            <person name="Burstein D."/>
            <person name="Emerson J.B."/>
            <person name="Thomas B.C."/>
            <person name="Banfield J.F."/>
        </authorList>
    </citation>
    <scope>NUCLEOTIDE SEQUENCE [LARGE SCALE GENOMIC DNA]</scope>
    <source>
        <strain evidence="2">CG2_30_54_11</strain>
    </source>
</reference>
<organism evidence="2 3">
    <name type="scientific">Candidatus Wirthbacteria bacterium CG2_30_54_11</name>
    <dbReference type="NCBI Taxonomy" id="1817892"/>
    <lineage>
        <taxon>Bacteria</taxon>
        <taxon>Candidatus Wirthbacteria</taxon>
    </lineage>
</organism>
<evidence type="ECO:0000313" key="2">
    <source>
        <dbReference type="EMBL" id="OIP99897.1"/>
    </source>
</evidence>
<gene>
    <name evidence="2" type="ORF">AUK40_00350</name>
</gene>
<dbReference type="GO" id="GO:0032259">
    <property type="term" value="P:methylation"/>
    <property type="evidence" value="ECO:0007669"/>
    <property type="project" value="UniProtKB-KW"/>
</dbReference>
<dbReference type="Pfam" id="PF13847">
    <property type="entry name" value="Methyltransf_31"/>
    <property type="match status" value="1"/>
</dbReference>
<accession>A0A1J5IRX1</accession>
<dbReference type="GO" id="GO:0008170">
    <property type="term" value="F:N-methyltransferase activity"/>
    <property type="evidence" value="ECO:0007669"/>
    <property type="project" value="InterPro"/>
</dbReference>
<dbReference type="Gene3D" id="3.40.50.150">
    <property type="entry name" value="Vaccinia Virus protein VP39"/>
    <property type="match status" value="1"/>
</dbReference>
<dbReference type="InterPro" id="IPR025714">
    <property type="entry name" value="Methyltranfer_dom"/>
</dbReference>